<reference evidence="1" key="2">
    <citation type="submission" date="2021-01" db="EMBL/GenBank/DDBJ databases">
        <authorList>
            <person name="Schikora-Tamarit M.A."/>
        </authorList>
    </citation>
    <scope>NUCLEOTIDE SEQUENCE</scope>
    <source>
        <strain evidence="1">CBS6075</strain>
    </source>
</reference>
<reference evidence="1" key="1">
    <citation type="journal article" date="2021" name="Open Biol.">
        <title>Shared evolutionary footprints suggest mitochondrial oxidative damage underlies multiple complex I losses in fungi.</title>
        <authorList>
            <person name="Schikora-Tamarit M.A."/>
            <person name="Marcet-Houben M."/>
            <person name="Nosek J."/>
            <person name="Gabaldon T."/>
        </authorList>
    </citation>
    <scope>NUCLEOTIDE SEQUENCE</scope>
    <source>
        <strain evidence="1">CBS6075</strain>
    </source>
</reference>
<evidence type="ECO:0000313" key="1">
    <source>
        <dbReference type="EMBL" id="KAH3665461.1"/>
    </source>
</evidence>
<organism evidence="1 2">
    <name type="scientific">Ogataea philodendri</name>
    <dbReference type="NCBI Taxonomy" id="1378263"/>
    <lineage>
        <taxon>Eukaryota</taxon>
        <taxon>Fungi</taxon>
        <taxon>Dikarya</taxon>
        <taxon>Ascomycota</taxon>
        <taxon>Saccharomycotina</taxon>
        <taxon>Pichiomycetes</taxon>
        <taxon>Pichiales</taxon>
        <taxon>Pichiaceae</taxon>
        <taxon>Ogataea</taxon>
    </lineage>
</organism>
<gene>
    <name evidence="1" type="ORF">OGAPHI_003645</name>
</gene>
<dbReference type="EMBL" id="JAEUBE010000295">
    <property type="protein sequence ID" value="KAH3665461.1"/>
    <property type="molecule type" value="Genomic_DNA"/>
</dbReference>
<evidence type="ECO:0000313" key="2">
    <source>
        <dbReference type="Proteomes" id="UP000769157"/>
    </source>
</evidence>
<dbReference type="OrthoDB" id="10604803at2759"/>
<accession>A0A9P8T475</accession>
<name>A0A9P8T475_9ASCO</name>
<comment type="caution">
    <text evidence="1">The sequence shown here is derived from an EMBL/GenBank/DDBJ whole genome shotgun (WGS) entry which is preliminary data.</text>
</comment>
<dbReference type="Proteomes" id="UP000769157">
    <property type="component" value="Unassembled WGS sequence"/>
</dbReference>
<proteinExistence type="predicted"/>
<protein>
    <submittedName>
        <fullName evidence="1">Uncharacterized protein</fullName>
    </submittedName>
</protein>
<dbReference type="GeneID" id="70235610"/>
<keyword evidence="2" id="KW-1185">Reference proteome</keyword>
<dbReference type="AlphaFoldDB" id="A0A9P8T475"/>
<sequence>MYSPSFSTARVASGVTSTSKSNGSKTRLSSTLYTSRPSVEAHANALAVGENCTLVTRISGRVERAAKSPRFEPGSMLSARLLSSRSDNSPSSSISSMAPASVMFFELRNCIVPFSCMLFDTVNRLRSTSFGRSYKQIELLFPAATKDSPSKLYAIVEKYLPLAELPATKRSSTCLPVMMWLLPSIWRTCLPFSTSQKVICPSSVAAATSFESGRIVRARHSCSTSNGSLVCVREKMSQILIVLSHDALASLGEPSVPKLRHEMGPSWPASWSRSCAVCTDHTWMLKSSKEPAHTMSPLGSTAKQLNCNRFVDVNTRKFLYRIRSHARTVPSSDDENITWPFLAKTTCVTAEMCSSNVARQNPETTSQILIFPSSDAVTIRPPSGEYARQFIASKWPCCFKMYDSDCHS</sequence>
<dbReference type="RefSeq" id="XP_046060665.1">
    <property type="nucleotide sequence ID" value="XM_046204641.1"/>
</dbReference>